<reference evidence="2 3" key="2">
    <citation type="journal article" date="2021" name="Int. J. Syst. Evol. Microbiol.">
        <title>Isolation and Polyphasic Characterization of Desulfuromonas versatilis sp. Nov., an Electrogenic Bacteria Capable of Versatile Metabolism Isolated from a Graphene Oxide-Reducing Enrichment Culture.</title>
        <authorList>
            <person name="Xie L."/>
            <person name="Yoshida N."/>
            <person name="Ishii S."/>
            <person name="Meng L."/>
        </authorList>
    </citation>
    <scope>NUCLEOTIDE SEQUENCE [LARGE SCALE GENOMIC DNA]</scope>
    <source>
        <strain evidence="2 3">NIT-T3</strain>
    </source>
</reference>
<keyword evidence="3" id="KW-1185">Reference proteome</keyword>
<dbReference type="Pfam" id="PF13470">
    <property type="entry name" value="PIN_3"/>
    <property type="match status" value="1"/>
</dbReference>
<dbReference type="Proteomes" id="UP001319827">
    <property type="component" value="Chromosome"/>
</dbReference>
<evidence type="ECO:0000259" key="1">
    <source>
        <dbReference type="SMART" id="SM00670"/>
    </source>
</evidence>
<proteinExistence type="predicted"/>
<dbReference type="PANTHER" id="PTHR34610:SF3">
    <property type="entry name" value="SSL7007 PROTEIN"/>
    <property type="match status" value="1"/>
</dbReference>
<sequence length="135" mass="15143">MRIVLDTNVFISGIFFSGPPNRILQGWRDGRVQLVLTPEIFEEYQRVAAVLHEKFPAVDLTGLLDLVVVEAEMFQAQPLPESVSADPDDDKFIACALSSGSRLIVSGDKHLLDVDGYREIEILKPRPFVDRYLAD</sequence>
<dbReference type="EMBL" id="AP024355">
    <property type="protein sequence ID" value="BCR05620.1"/>
    <property type="molecule type" value="Genomic_DNA"/>
</dbReference>
<gene>
    <name evidence="2" type="ORF">DESUT3_26890</name>
</gene>
<dbReference type="InterPro" id="IPR002716">
    <property type="entry name" value="PIN_dom"/>
</dbReference>
<dbReference type="SMART" id="SM00670">
    <property type="entry name" value="PINc"/>
    <property type="match status" value="1"/>
</dbReference>
<evidence type="ECO:0000313" key="3">
    <source>
        <dbReference type="Proteomes" id="UP001319827"/>
    </source>
</evidence>
<evidence type="ECO:0000313" key="2">
    <source>
        <dbReference type="EMBL" id="BCR05620.1"/>
    </source>
</evidence>
<name>A0ABN6DZY8_9BACT</name>
<accession>A0ABN6DZY8</accession>
<reference evidence="2 3" key="1">
    <citation type="journal article" date="2016" name="C (Basel)">
        <title>Selective Growth of and Electricity Production by Marine Exoelectrogenic Bacteria in Self-Aggregated Hydrogel of Microbially Reduced Graphene Oxide.</title>
        <authorList>
            <person name="Yoshida N."/>
            <person name="Goto Y."/>
            <person name="Miyata Y."/>
        </authorList>
    </citation>
    <scope>NUCLEOTIDE SEQUENCE [LARGE SCALE GENOMIC DNA]</scope>
    <source>
        <strain evidence="2 3">NIT-T3</strain>
    </source>
</reference>
<dbReference type="InterPro" id="IPR002850">
    <property type="entry name" value="PIN_toxin-like"/>
</dbReference>
<protein>
    <submittedName>
        <fullName evidence="2">PIN domain-containing protein</fullName>
    </submittedName>
</protein>
<dbReference type="RefSeq" id="WP_221249032.1">
    <property type="nucleotide sequence ID" value="NZ_AP024355.1"/>
</dbReference>
<dbReference type="PANTHER" id="PTHR34610">
    <property type="entry name" value="SSL7007 PROTEIN"/>
    <property type="match status" value="1"/>
</dbReference>
<dbReference type="InterPro" id="IPR029060">
    <property type="entry name" value="PIN-like_dom_sf"/>
</dbReference>
<dbReference type="SUPFAM" id="SSF88723">
    <property type="entry name" value="PIN domain-like"/>
    <property type="match status" value="1"/>
</dbReference>
<organism evidence="2 3">
    <name type="scientific">Desulfuromonas versatilis</name>
    <dbReference type="NCBI Taxonomy" id="2802975"/>
    <lineage>
        <taxon>Bacteria</taxon>
        <taxon>Pseudomonadati</taxon>
        <taxon>Thermodesulfobacteriota</taxon>
        <taxon>Desulfuromonadia</taxon>
        <taxon>Desulfuromonadales</taxon>
        <taxon>Desulfuromonadaceae</taxon>
        <taxon>Desulfuromonas</taxon>
    </lineage>
</organism>
<feature type="domain" description="PIN" evidence="1">
    <location>
        <begin position="1"/>
        <end position="113"/>
    </location>
</feature>
<dbReference type="NCBIfam" id="TIGR00305">
    <property type="entry name" value="putative toxin-antitoxin system toxin component, PIN family"/>
    <property type="match status" value="1"/>
</dbReference>